<evidence type="ECO:0000313" key="3">
    <source>
        <dbReference type="EMBL" id="ADH69580.1"/>
    </source>
</evidence>
<keyword evidence="4" id="KW-1185">Reference proteome</keyword>
<feature type="region of interest" description="Disordered" evidence="1">
    <location>
        <begin position="123"/>
        <end position="190"/>
    </location>
</feature>
<accession>D7AV30</accession>
<feature type="transmembrane region" description="Helical" evidence="2">
    <location>
        <begin position="201"/>
        <end position="226"/>
    </location>
</feature>
<sequence length="306" mass="34006">MFASVPCGFRDCLRHTVVDRIRRKIGDRNWEVGLKSQVILSQYGGMNQRSEQLVLDYLSEVGLELHGRMTAQERTAYLAGVRSRIDARRAAAGHDVDTVRGILRGLGTPRDLVERDLDGRDLDVEDDELIPSRPRHADRPPPPWRGGPDRGIRSLLEGPRQTEMRVRGRRADRGDRPGRGDRPDRGGPVAVLRRHPPEAAALLLLLLAVPWWWDLAFLWVLGAALILLSQVWPARDKWIGVGLPLLSCALGMALWSGEAEFVDEYVQESLTATGVIGLGAASLVCAVYLYARLPRPAPYARDAAPR</sequence>
<dbReference type="KEGG" id="nda:Ndas_4186"/>
<dbReference type="eggNOG" id="ENOG50320XD">
    <property type="taxonomic scope" value="Bacteria"/>
</dbReference>
<keyword evidence="2" id="KW-1133">Transmembrane helix</keyword>
<proteinExistence type="predicted"/>
<dbReference type="Proteomes" id="UP000002219">
    <property type="component" value="Chromosome 1"/>
</dbReference>
<organism evidence="3 4">
    <name type="scientific">Nocardiopsis dassonvillei (strain ATCC 23218 / DSM 43111 / CIP 107115 / JCM 7437 / KCTC 9190 / NBRC 14626 / NCTC 10488 / NRRL B-5397 / IMRU 509)</name>
    <name type="common">Actinomadura dassonvillei</name>
    <dbReference type="NCBI Taxonomy" id="446468"/>
    <lineage>
        <taxon>Bacteria</taxon>
        <taxon>Bacillati</taxon>
        <taxon>Actinomycetota</taxon>
        <taxon>Actinomycetes</taxon>
        <taxon>Streptosporangiales</taxon>
        <taxon>Nocardiopsidaceae</taxon>
        <taxon>Nocardiopsis</taxon>
    </lineage>
</organism>
<evidence type="ECO:0000256" key="1">
    <source>
        <dbReference type="SAM" id="MobiDB-lite"/>
    </source>
</evidence>
<dbReference type="AlphaFoldDB" id="D7AV30"/>
<feature type="transmembrane region" description="Helical" evidence="2">
    <location>
        <begin position="238"/>
        <end position="257"/>
    </location>
</feature>
<gene>
    <name evidence="3" type="ordered locus">Ndas_4186</name>
</gene>
<keyword evidence="2" id="KW-0472">Membrane</keyword>
<dbReference type="EMBL" id="CP002040">
    <property type="protein sequence ID" value="ADH69580.1"/>
    <property type="molecule type" value="Genomic_DNA"/>
</dbReference>
<feature type="transmembrane region" description="Helical" evidence="2">
    <location>
        <begin position="269"/>
        <end position="291"/>
    </location>
</feature>
<dbReference type="HOGENOM" id="CLU_1101934_0_0_11"/>
<keyword evidence="2" id="KW-0812">Transmembrane</keyword>
<feature type="compositionally biased region" description="Basic and acidic residues" evidence="1">
    <location>
        <begin position="160"/>
        <end position="185"/>
    </location>
</feature>
<protein>
    <submittedName>
        <fullName evidence="3">Uncharacterized protein</fullName>
    </submittedName>
</protein>
<evidence type="ECO:0000313" key="4">
    <source>
        <dbReference type="Proteomes" id="UP000002219"/>
    </source>
</evidence>
<name>D7AV30_NOCDD</name>
<evidence type="ECO:0000256" key="2">
    <source>
        <dbReference type="SAM" id="Phobius"/>
    </source>
</evidence>
<reference evidence="3 4" key="1">
    <citation type="journal article" date="2010" name="Stand. Genomic Sci.">
        <title>Complete genome sequence of Nocardiopsis dassonvillei type strain (IMRU 509).</title>
        <authorList>
            <person name="Sun H."/>
            <person name="Lapidus A."/>
            <person name="Nolan M."/>
            <person name="Lucas S."/>
            <person name="Del Rio T.G."/>
            <person name="Tice H."/>
            <person name="Cheng J.F."/>
            <person name="Tapia R."/>
            <person name="Han C."/>
            <person name="Goodwin L."/>
            <person name="Pitluck S."/>
            <person name="Pagani I."/>
            <person name="Ivanova N."/>
            <person name="Mavromatis K."/>
            <person name="Mikhailova N."/>
            <person name="Pati A."/>
            <person name="Chen A."/>
            <person name="Palaniappan K."/>
            <person name="Land M."/>
            <person name="Hauser L."/>
            <person name="Chang Y.J."/>
            <person name="Jeffries C.D."/>
            <person name="Djao O.D."/>
            <person name="Rohde M."/>
            <person name="Sikorski J."/>
            <person name="Goker M."/>
            <person name="Woyke T."/>
            <person name="Bristow J."/>
            <person name="Eisen J.A."/>
            <person name="Markowitz V."/>
            <person name="Hugenholtz P."/>
            <person name="Kyrpides N.C."/>
            <person name="Klenk H.P."/>
        </authorList>
    </citation>
    <scope>NUCLEOTIDE SEQUENCE [LARGE SCALE GENOMIC DNA]</scope>
    <source>
        <strain evidence="4">ATCC 23218 / DSM 43111 / CIP 107115 / JCM 7437 / KCTC 9190 / NBRC 14626 / NCTC 10488 / NRRL B-5397 / IMRU 509</strain>
    </source>
</reference>